<keyword evidence="3" id="KW-1185">Reference proteome</keyword>
<keyword evidence="1" id="KW-0812">Transmembrane</keyword>
<dbReference type="EMBL" id="FCNX02000011">
    <property type="protein sequence ID" value="SAK83274.1"/>
    <property type="molecule type" value="Genomic_DNA"/>
</dbReference>
<keyword evidence="1" id="KW-0472">Membrane</keyword>
<evidence type="ECO:0000313" key="2">
    <source>
        <dbReference type="EMBL" id="SAK83274.1"/>
    </source>
</evidence>
<name>A0A158CLM8_9BURK</name>
<dbReference type="Proteomes" id="UP000054903">
    <property type="component" value="Unassembled WGS sequence"/>
</dbReference>
<evidence type="ECO:0000313" key="3">
    <source>
        <dbReference type="Proteomes" id="UP000054903"/>
    </source>
</evidence>
<feature type="transmembrane region" description="Helical" evidence="1">
    <location>
        <begin position="42"/>
        <end position="60"/>
    </location>
</feature>
<dbReference type="STRING" id="1777138.AWB77_04264"/>
<accession>A0A158CLM8</accession>
<reference evidence="2" key="1">
    <citation type="submission" date="2016-01" db="EMBL/GenBank/DDBJ databases">
        <authorList>
            <person name="Peeters C."/>
        </authorList>
    </citation>
    <scope>NUCLEOTIDE SEQUENCE</scope>
    <source>
        <strain evidence="2">LMG 29320</strain>
    </source>
</reference>
<proteinExistence type="predicted"/>
<evidence type="ECO:0000256" key="1">
    <source>
        <dbReference type="SAM" id="Phobius"/>
    </source>
</evidence>
<keyword evidence="1" id="KW-1133">Transmembrane helix</keyword>
<sequence>MTRPFLVRFADLIAFLVVAYVILSFATNLMIAVANWPDPGRWIAIFFVGATAITCAIKIGPISRGRRLGTDTMGPIVGLADA</sequence>
<dbReference type="AlphaFoldDB" id="A0A158CLM8"/>
<dbReference type="RefSeq" id="WP_244158589.1">
    <property type="nucleotide sequence ID" value="NZ_FCNX02000011.1"/>
</dbReference>
<protein>
    <submittedName>
        <fullName evidence="2">Uncharacterized protein</fullName>
    </submittedName>
</protein>
<comment type="caution">
    <text evidence="2">The sequence shown here is derived from an EMBL/GenBank/DDBJ whole genome shotgun (WGS) entry which is preliminary data.</text>
</comment>
<feature type="transmembrane region" description="Helical" evidence="1">
    <location>
        <begin position="12"/>
        <end position="36"/>
    </location>
</feature>
<organism evidence="2 3">
    <name type="scientific">Caballeronia fortuita</name>
    <dbReference type="NCBI Taxonomy" id="1777138"/>
    <lineage>
        <taxon>Bacteria</taxon>
        <taxon>Pseudomonadati</taxon>
        <taxon>Pseudomonadota</taxon>
        <taxon>Betaproteobacteria</taxon>
        <taxon>Burkholderiales</taxon>
        <taxon>Burkholderiaceae</taxon>
        <taxon>Caballeronia</taxon>
    </lineage>
</organism>
<gene>
    <name evidence="2" type="ORF">AWB77_04264</name>
</gene>